<dbReference type="InParanoid" id="A0A673B117"/>
<dbReference type="Proteomes" id="UP000472271">
    <property type="component" value="Chromosome 21"/>
</dbReference>
<dbReference type="OrthoDB" id="8915654at2759"/>
<comment type="subcellular location">
    <subcellularLocation>
        <location evidence="1">Membrane</location>
        <topology evidence="1">Single-pass membrane protein</topology>
    </subcellularLocation>
</comment>
<evidence type="ECO:0000256" key="1">
    <source>
        <dbReference type="ARBA" id="ARBA00004167"/>
    </source>
</evidence>
<dbReference type="InterPro" id="IPR003599">
    <property type="entry name" value="Ig_sub"/>
</dbReference>
<evidence type="ECO:0000256" key="9">
    <source>
        <dbReference type="SAM" id="Phobius"/>
    </source>
</evidence>
<feature type="signal peptide" evidence="10">
    <location>
        <begin position="1"/>
        <end position="20"/>
    </location>
</feature>
<dbReference type="PROSITE" id="PS50835">
    <property type="entry name" value="IG_LIKE"/>
    <property type="match status" value="2"/>
</dbReference>
<dbReference type="PANTHER" id="PTHR21462:SF2">
    <property type="entry name" value="CELL SURFACE GLYCOPROTEIN CD200 RECEPTOR 2"/>
    <property type="match status" value="1"/>
</dbReference>
<dbReference type="Ensembl" id="ENSSORT00005036475.1">
    <property type="protein sequence ID" value="ENSSORP00005035525.1"/>
    <property type="gene ID" value="ENSSORG00005016768.1"/>
</dbReference>
<dbReference type="GO" id="GO:0016020">
    <property type="term" value="C:membrane"/>
    <property type="evidence" value="ECO:0007669"/>
    <property type="project" value="UniProtKB-SubCell"/>
</dbReference>
<gene>
    <name evidence="12" type="primary">si:ch211-214p13.9</name>
</gene>
<evidence type="ECO:0000256" key="10">
    <source>
        <dbReference type="SAM" id="SignalP"/>
    </source>
</evidence>
<reference evidence="12" key="1">
    <citation type="submission" date="2019-06" db="EMBL/GenBank/DDBJ databases">
        <authorList>
            <consortium name="Wellcome Sanger Institute Data Sharing"/>
        </authorList>
    </citation>
    <scope>NUCLEOTIDE SEQUENCE [LARGE SCALE GENOMIC DNA]</scope>
</reference>
<evidence type="ECO:0000256" key="3">
    <source>
        <dbReference type="ARBA" id="ARBA00022692"/>
    </source>
</evidence>
<organism evidence="12 13">
    <name type="scientific">Sphaeramia orbicularis</name>
    <name type="common">orbiculate cardinalfish</name>
    <dbReference type="NCBI Taxonomy" id="375764"/>
    <lineage>
        <taxon>Eukaryota</taxon>
        <taxon>Metazoa</taxon>
        <taxon>Chordata</taxon>
        <taxon>Craniata</taxon>
        <taxon>Vertebrata</taxon>
        <taxon>Euteleostomi</taxon>
        <taxon>Actinopterygii</taxon>
        <taxon>Neopterygii</taxon>
        <taxon>Teleostei</taxon>
        <taxon>Neoteleostei</taxon>
        <taxon>Acanthomorphata</taxon>
        <taxon>Gobiaria</taxon>
        <taxon>Kurtiformes</taxon>
        <taxon>Apogonoidei</taxon>
        <taxon>Apogonidae</taxon>
        <taxon>Apogoninae</taxon>
        <taxon>Sphaeramia</taxon>
    </lineage>
</organism>
<evidence type="ECO:0000256" key="6">
    <source>
        <dbReference type="ARBA" id="ARBA00023157"/>
    </source>
</evidence>
<accession>A0A673B117</accession>
<keyword evidence="13" id="KW-1185">Reference proteome</keyword>
<dbReference type="GO" id="GO:0150077">
    <property type="term" value="P:regulation of neuroinflammatory response"/>
    <property type="evidence" value="ECO:0007669"/>
    <property type="project" value="InterPro"/>
</dbReference>
<protein>
    <submittedName>
        <fullName evidence="12">Cell surface glycoprotein CD200 receptor 1-like</fullName>
    </submittedName>
</protein>
<keyword evidence="5 9" id="KW-0472">Membrane</keyword>
<dbReference type="InterPro" id="IPR040012">
    <property type="entry name" value="CD200R"/>
</dbReference>
<dbReference type="SUPFAM" id="SSF48726">
    <property type="entry name" value="Immunoglobulin"/>
    <property type="match status" value="2"/>
</dbReference>
<dbReference type="GO" id="GO:0009986">
    <property type="term" value="C:cell surface"/>
    <property type="evidence" value="ECO:0007669"/>
    <property type="project" value="UniProtKB-ARBA"/>
</dbReference>
<sequence length="316" mass="35372">MKEMKLVYAAIIFLVSEAWSLDQAFSRTNQSTSEMKLNATSSSSPNYVFKYSSLKLGRDANLTCGDKTWTEMMFVIWKLRLKNKDCDIAFHIDGQNRNTCNDGKSLQNTSEAQSFLFIPNFSFSDVGIYKCESVFSGGAEAYSINVSITVPPKLSSWLDWKGNKMVAVCKAEGGIPAANISWSHTGNTSTVETRDSSDGFFTVESRLELPTDMQTENVSCAISHLSWEHEESLMIKIEKAGRAFSWVHLAIPISIAFFLGFLFFGQKKLVKLRRGQESVVSSSKSPQTDDVEEVEPYASYVQRVNSIYNSSLDMFT</sequence>
<dbReference type="GO" id="GO:0038023">
    <property type="term" value="F:signaling receptor activity"/>
    <property type="evidence" value="ECO:0007669"/>
    <property type="project" value="InterPro"/>
</dbReference>
<feature type="domain" description="Ig-like" evidence="11">
    <location>
        <begin position="45"/>
        <end position="147"/>
    </location>
</feature>
<dbReference type="InterPro" id="IPR036179">
    <property type="entry name" value="Ig-like_dom_sf"/>
</dbReference>
<dbReference type="InterPro" id="IPR013162">
    <property type="entry name" value="CD80_C2-set"/>
</dbReference>
<keyword evidence="3 9" id="KW-0812">Transmembrane</keyword>
<keyword evidence="4 9" id="KW-1133">Transmembrane helix</keyword>
<dbReference type="PANTHER" id="PTHR21462">
    <property type="entry name" value="CELL SURFACE GLYCOPROTEIN OX2 RECEPTOR PRECURSOR"/>
    <property type="match status" value="1"/>
</dbReference>
<evidence type="ECO:0000259" key="11">
    <source>
        <dbReference type="PROSITE" id="PS50835"/>
    </source>
</evidence>
<comment type="similarity">
    <text evidence="2">Belongs to the CD200R family.</text>
</comment>
<evidence type="ECO:0000256" key="2">
    <source>
        <dbReference type="ARBA" id="ARBA00008215"/>
    </source>
</evidence>
<feature type="transmembrane region" description="Helical" evidence="9">
    <location>
        <begin position="243"/>
        <end position="264"/>
    </location>
</feature>
<evidence type="ECO:0000256" key="8">
    <source>
        <dbReference type="ARBA" id="ARBA00023180"/>
    </source>
</evidence>
<reference evidence="12" key="2">
    <citation type="submission" date="2025-08" db="UniProtKB">
        <authorList>
            <consortium name="Ensembl"/>
        </authorList>
    </citation>
    <scope>IDENTIFICATION</scope>
</reference>
<evidence type="ECO:0000256" key="5">
    <source>
        <dbReference type="ARBA" id="ARBA00023136"/>
    </source>
</evidence>
<reference evidence="12" key="3">
    <citation type="submission" date="2025-09" db="UniProtKB">
        <authorList>
            <consortium name="Ensembl"/>
        </authorList>
    </citation>
    <scope>IDENTIFICATION</scope>
</reference>
<feature type="domain" description="Ig-like" evidence="11">
    <location>
        <begin position="152"/>
        <end position="236"/>
    </location>
</feature>
<evidence type="ECO:0000256" key="7">
    <source>
        <dbReference type="ARBA" id="ARBA00023170"/>
    </source>
</evidence>
<evidence type="ECO:0000313" key="12">
    <source>
        <dbReference type="Ensembl" id="ENSSORP00005035525.1"/>
    </source>
</evidence>
<dbReference type="AlphaFoldDB" id="A0A673B117"/>
<proteinExistence type="inferred from homology"/>
<keyword evidence="10" id="KW-0732">Signal</keyword>
<evidence type="ECO:0000256" key="4">
    <source>
        <dbReference type="ARBA" id="ARBA00022989"/>
    </source>
</evidence>
<dbReference type="InterPro" id="IPR013783">
    <property type="entry name" value="Ig-like_fold"/>
</dbReference>
<keyword evidence="7" id="KW-0675">Receptor</keyword>
<name>A0A673B117_9TELE</name>
<evidence type="ECO:0000313" key="13">
    <source>
        <dbReference type="Proteomes" id="UP000472271"/>
    </source>
</evidence>
<dbReference type="InterPro" id="IPR007110">
    <property type="entry name" value="Ig-like_dom"/>
</dbReference>
<dbReference type="Gene3D" id="2.60.40.10">
    <property type="entry name" value="Immunoglobulins"/>
    <property type="match status" value="2"/>
</dbReference>
<feature type="chain" id="PRO_5025663662" evidence="10">
    <location>
        <begin position="21"/>
        <end position="316"/>
    </location>
</feature>
<keyword evidence="8" id="KW-0325">Glycoprotein</keyword>
<keyword evidence="6" id="KW-1015">Disulfide bond</keyword>
<dbReference type="Pfam" id="PF08205">
    <property type="entry name" value="C2-set_2"/>
    <property type="match status" value="1"/>
</dbReference>
<dbReference type="SMART" id="SM00409">
    <property type="entry name" value="IG"/>
    <property type="match status" value="1"/>
</dbReference>